<dbReference type="SUPFAM" id="SSF54665">
    <property type="entry name" value="CO dehydrogenase molybdoprotein N-domain-like"/>
    <property type="match status" value="1"/>
</dbReference>
<dbReference type="SMART" id="SM01008">
    <property type="entry name" value="Ald_Xan_dh_C"/>
    <property type="match status" value="1"/>
</dbReference>
<reference evidence="5" key="1">
    <citation type="submission" date="2020-02" db="EMBL/GenBank/DDBJ databases">
        <title>Streptomyces sp. ASO4wet.</title>
        <authorList>
            <person name="Risdian C."/>
            <person name="Landwehr W."/>
            <person name="Schupp P."/>
            <person name="Wink J."/>
        </authorList>
    </citation>
    <scope>NUCLEOTIDE SEQUENCE [LARGE SCALE GENOMIC DNA]</scope>
    <source>
        <strain evidence="5">ASO4wet</strain>
    </source>
</reference>
<dbReference type="InterPro" id="IPR016208">
    <property type="entry name" value="Ald_Oxase/xanthine_DH-like"/>
</dbReference>
<dbReference type="InterPro" id="IPR037165">
    <property type="entry name" value="AldOxase/xan_DH_Mopterin-bd_sf"/>
</dbReference>
<dbReference type="GO" id="GO:0016491">
    <property type="term" value="F:oxidoreductase activity"/>
    <property type="evidence" value="ECO:0007669"/>
    <property type="project" value="UniProtKB-KW"/>
</dbReference>
<name>A0A7T1T433_9ACTN</name>
<dbReference type="Proteomes" id="UP000595046">
    <property type="component" value="Chromosome"/>
</dbReference>
<feature type="domain" description="Aldehyde oxidase/xanthine dehydrogenase a/b hammerhead" evidence="3">
    <location>
        <begin position="24"/>
        <end position="133"/>
    </location>
</feature>
<gene>
    <name evidence="4" type="ORF">G4Z16_05830</name>
</gene>
<dbReference type="Pfam" id="PF02738">
    <property type="entry name" value="MoCoBD_1"/>
    <property type="match status" value="1"/>
</dbReference>
<dbReference type="Gene3D" id="3.90.1170.50">
    <property type="entry name" value="Aldehyde oxidase/xanthine dehydrogenase, a/b hammerhead"/>
    <property type="match status" value="1"/>
</dbReference>
<protein>
    <submittedName>
        <fullName evidence="4">Xanthine dehydrogenase family protein molybdopterin-binding subunit</fullName>
    </submittedName>
</protein>
<keyword evidence="5" id="KW-1185">Reference proteome</keyword>
<evidence type="ECO:0000259" key="3">
    <source>
        <dbReference type="SMART" id="SM01008"/>
    </source>
</evidence>
<dbReference type="RefSeq" id="WP_197349530.1">
    <property type="nucleotide sequence ID" value="NZ_CP048882.1"/>
</dbReference>
<evidence type="ECO:0000313" key="5">
    <source>
        <dbReference type="Proteomes" id="UP000595046"/>
    </source>
</evidence>
<keyword evidence="2" id="KW-0560">Oxidoreductase</keyword>
<proteinExistence type="predicted"/>
<accession>A0A7T1T433</accession>
<dbReference type="GO" id="GO:0005506">
    <property type="term" value="F:iron ion binding"/>
    <property type="evidence" value="ECO:0007669"/>
    <property type="project" value="InterPro"/>
</dbReference>
<evidence type="ECO:0000256" key="2">
    <source>
        <dbReference type="ARBA" id="ARBA00023002"/>
    </source>
</evidence>
<dbReference type="SUPFAM" id="SSF56003">
    <property type="entry name" value="Molybdenum cofactor-binding domain"/>
    <property type="match status" value="1"/>
</dbReference>
<dbReference type="InterPro" id="IPR008274">
    <property type="entry name" value="AldOxase/xan_DH_MoCoBD1"/>
</dbReference>
<evidence type="ECO:0000313" key="4">
    <source>
        <dbReference type="EMBL" id="QPP06000.1"/>
    </source>
</evidence>
<dbReference type="Pfam" id="PF01315">
    <property type="entry name" value="Ald_Xan_dh_C"/>
    <property type="match status" value="1"/>
</dbReference>
<dbReference type="EMBL" id="CP048882">
    <property type="protein sequence ID" value="QPP06000.1"/>
    <property type="molecule type" value="Genomic_DNA"/>
</dbReference>
<dbReference type="PANTHER" id="PTHR11908:SF132">
    <property type="entry name" value="ALDEHYDE OXIDASE 1-RELATED"/>
    <property type="match status" value="1"/>
</dbReference>
<evidence type="ECO:0000256" key="1">
    <source>
        <dbReference type="ARBA" id="ARBA00022505"/>
    </source>
</evidence>
<dbReference type="KEGG" id="sbat:G4Z16_05830"/>
<dbReference type="Gene3D" id="3.30.365.10">
    <property type="entry name" value="Aldehyde oxidase/xanthine dehydrogenase, molybdopterin binding domain"/>
    <property type="match status" value="4"/>
</dbReference>
<keyword evidence="1" id="KW-0500">Molybdenum</keyword>
<dbReference type="InterPro" id="IPR000674">
    <property type="entry name" value="Ald_Oxase/Xan_DH_a/b"/>
</dbReference>
<dbReference type="PANTHER" id="PTHR11908">
    <property type="entry name" value="XANTHINE DEHYDROGENASE"/>
    <property type="match status" value="1"/>
</dbReference>
<sequence length="735" mass="77625">MTAAEAEPVVGPGIDRVDGARKVEGAAAYPSDVQVPGMVHAVLVQSTVAAGRIRTLDTGAAEASQGVLAVITHRNAPRLPGGPMTALGATPPAPLQDDRILHHGQHVAVVVAETHEQATAAARMVRVVYEVTDAVLRLDDPRAERLQNPWGLDTDRGATGAALEAAEVKLSGTYTTADNTNNPLGCFATVAVWERNGLTVHDATQWPTMVRSTLARTFDLPESAVRVLAPYVGGAFGAGLRAWPHVVLAVLAARMLGRPVKLVLTRPQMFTSIGHRPRGVQHLSIGSSRDGELVALDHRSTSTVAMEDEDFEPVAALSALSYACPNVITRDSQARLNIPDPTSMRAPAEAQGNFAIESALDELAHALEMDPIELRLRNYAETHPGNGMRWSSKALRECYEAGAELFDWSRRTPEPRSMRDGDWLVGYGMAGVSYPWYAQPCNARATVNRDGSALVRSAATDIGTGTYTVMTQVSADALGIPVGRVRFDLGDSDMPQAPQAGGSGLTGALAPAVQDACRGVLQRVLDLVRDDADSPLRGCTLEDVTVRGGRIHRRDRPGEGESYADILERHGHQELSADGASTPADPSVLGMAPAGAFGAKFVEVRVDAELGIIRVPRVVSAIDGGRILNEKTARSQIIGGTVGGIGQALFEETITDDDTGRIANATFGDYLVPVNADVPQVDVVFVGAPDPATPLGTKGIGEIGLVGIAAAVANAVHHATGTRIRSLPITLDRLL</sequence>
<dbReference type="Pfam" id="PF20256">
    <property type="entry name" value="MoCoBD_2"/>
    <property type="match status" value="1"/>
</dbReference>
<organism evidence="4 5">
    <name type="scientific">Streptomyces bathyalis</name>
    <dbReference type="NCBI Taxonomy" id="2710756"/>
    <lineage>
        <taxon>Bacteria</taxon>
        <taxon>Bacillati</taxon>
        <taxon>Actinomycetota</taxon>
        <taxon>Actinomycetes</taxon>
        <taxon>Kitasatosporales</taxon>
        <taxon>Streptomycetaceae</taxon>
        <taxon>Streptomyces</taxon>
    </lineage>
</organism>
<dbReference type="InterPro" id="IPR036856">
    <property type="entry name" value="Ald_Oxase/Xan_DH_a/b_sf"/>
</dbReference>
<dbReference type="AlphaFoldDB" id="A0A7T1T433"/>
<dbReference type="InterPro" id="IPR046867">
    <property type="entry name" value="AldOxase/xan_DH_MoCoBD2"/>
</dbReference>